<dbReference type="RefSeq" id="WP_310319620.1">
    <property type="nucleotide sequence ID" value="NZ_JAVDWU010000008.1"/>
</dbReference>
<sequence>MATMENKMMRSSVACACLALVVGWMPLASAADGPAATAPPRPESTTVTVVQPSDVPAPRLLPACAPGKCPFPGQKVTVIATRSAISVALLEVKDEYEAATGAQLEIVRLPGVEHYPTIISDMTNRTGKFDASIAGGWWLGDMVAGGHLLSYDTFYDDPRFPKWNIDDVLPGPRNLLSYGGKKYMVAYDHDGQVMYYRRDLLNAPQHQAAFQQKYGYALAVPQTWAQFRDAVEYFNGQDLNGDGAPDHGIVLALQPGSQGMFNYMTLSASFVVGPTNSKLYWFDPQTMEPLIKSPGHLRALELFVELVKFGPREMLTWNHGRGWDHFLAGRAAFALTWGDLGALAQQPGSQVKGKTGAAPVPGTHEYYDIAQRKWVKTEAVNRVGNTTGASWAGVISRYSKAPEATYFLLALLAAKEKSAVYAVRGWDGVDPGRRFHFLPPEGTGSLEPYLRAGWDEADVRDYLGAFQRSFSDKQQFPYLRIPGAYSYWLALDLHLVGAASGQLNPAAALEAAAVDFEEITIRLGRERQREAYRTSLGF</sequence>
<dbReference type="InterPro" id="IPR050490">
    <property type="entry name" value="Bact_solute-bd_prot1"/>
</dbReference>
<comment type="caution">
    <text evidence="6">The sequence shown here is derived from an EMBL/GenBank/DDBJ whole genome shotgun (WGS) entry which is preliminary data.</text>
</comment>
<keyword evidence="3" id="KW-0813">Transport</keyword>
<organism evidence="6 7">
    <name type="scientific">Hydrogenophaga palleronii</name>
    <dbReference type="NCBI Taxonomy" id="65655"/>
    <lineage>
        <taxon>Bacteria</taxon>
        <taxon>Pseudomonadati</taxon>
        <taxon>Pseudomonadota</taxon>
        <taxon>Betaproteobacteria</taxon>
        <taxon>Burkholderiales</taxon>
        <taxon>Comamonadaceae</taxon>
        <taxon>Hydrogenophaga</taxon>
    </lineage>
</organism>
<proteinExistence type="inferred from homology"/>
<dbReference type="Gene3D" id="3.40.190.10">
    <property type="entry name" value="Periplasmic binding protein-like II"/>
    <property type="match status" value="2"/>
</dbReference>
<dbReference type="EMBL" id="JAVDWU010000008">
    <property type="protein sequence ID" value="MDR7151721.1"/>
    <property type="molecule type" value="Genomic_DNA"/>
</dbReference>
<dbReference type="PANTHER" id="PTHR43649:SF34">
    <property type="entry name" value="ABC TRANSPORTER PERIPLASMIC-BINDING PROTEIN YCJN-RELATED"/>
    <property type="match status" value="1"/>
</dbReference>
<dbReference type="PANTHER" id="PTHR43649">
    <property type="entry name" value="ARABINOSE-BINDING PROTEIN-RELATED"/>
    <property type="match status" value="1"/>
</dbReference>
<evidence type="ECO:0000256" key="5">
    <source>
        <dbReference type="SAM" id="SignalP"/>
    </source>
</evidence>
<accession>A0ABU1WR06</accession>
<dbReference type="InterPro" id="IPR006059">
    <property type="entry name" value="SBP"/>
</dbReference>
<keyword evidence="7" id="KW-1185">Reference proteome</keyword>
<evidence type="ECO:0000256" key="4">
    <source>
        <dbReference type="ARBA" id="ARBA00022729"/>
    </source>
</evidence>
<keyword evidence="4 5" id="KW-0732">Signal</keyword>
<dbReference type="Proteomes" id="UP001265700">
    <property type="component" value="Unassembled WGS sequence"/>
</dbReference>
<feature type="chain" id="PRO_5045646131" evidence="5">
    <location>
        <begin position="31"/>
        <end position="538"/>
    </location>
</feature>
<comment type="similarity">
    <text evidence="2">Belongs to the bacterial solute-binding protein 1 family.</text>
</comment>
<keyword evidence="6" id="KW-0762">Sugar transport</keyword>
<evidence type="ECO:0000256" key="3">
    <source>
        <dbReference type="ARBA" id="ARBA00022448"/>
    </source>
</evidence>
<dbReference type="SUPFAM" id="SSF53850">
    <property type="entry name" value="Periplasmic binding protein-like II"/>
    <property type="match status" value="1"/>
</dbReference>
<feature type="signal peptide" evidence="5">
    <location>
        <begin position="1"/>
        <end position="30"/>
    </location>
</feature>
<dbReference type="Pfam" id="PF01547">
    <property type="entry name" value="SBP_bac_1"/>
    <property type="match status" value="1"/>
</dbReference>
<evidence type="ECO:0000313" key="7">
    <source>
        <dbReference type="Proteomes" id="UP001265700"/>
    </source>
</evidence>
<name>A0ABU1WR06_9BURK</name>
<evidence type="ECO:0000256" key="2">
    <source>
        <dbReference type="ARBA" id="ARBA00008520"/>
    </source>
</evidence>
<evidence type="ECO:0000313" key="6">
    <source>
        <dbReference type="EMBL" id="MDR7151721.1"/>
    </source>
</evidence>
<evidence type="ECO:0000256" key="1">
    <source>
        <dbReference type="ARBA" id="ARBA00004418"/>
    </source>
</evidence>
<gene>
    <name evidence="6" type="ORF">J2W49_003697</name>
</gene>
<protein>
    <submittedName>
        <fullName evidence="6">Multiple sugar transport system substrate-binding protein</fullName>
    </submittedName>
</protein>
<reference evidence="6 7" key="1">
    <citation type="submission" date="2023-07" db="EMBL/GenBank/DDBJ databases">
        <title>Sorghum-associated microbial communities from plants grown in Nebraska, USA.</title>
        <authorList>
            <person name="Schachtman D."/>
        </authorList>
    </citation>
    <scope>NUCLEOTIDE SEQUENCE [LARGE SCALE GENOMIC DNA]</scope>
    <source>
        <strain evidence="6 7">4249</strain>
    </source>
</reference>
<comment type="subcellular location">
    <subcellularLocation>
        <location evidence="1">Periplasm</location>
    </subcellularLocation>
</comment>